<evidence type="ECO:0000256" key="1">
    <source>
        <dbReference type="ARBA" id="ARBA00007664"/>
    </source>
</evidence>
<dbReference type="EMBL" id="NMQU01000026">
    <property type="protein sequence ID" value="OXM52458.1"/>
    <property type="molecule type" value="Genomic_DNA"/>
</dbReference>
<keyword evidence="4" id="KW-0378">Hydrolase</keyword>
<keyword evidence="6" id="KW-0865">Zymogen</keyword>
<dbReference type="InterPro" id="IPR001254">
    <property type="entry name" value="Trypsin_dom"/>
</dbReference>
<feature type="domain" description="Peptidase S1" evidence="11">
    <location>
        <begin position="210"/>
        <end position="347"/>
    </location>
</feature>
<dbReference type="AlphaFoldDB" id="A0A229S0L3"/>
<keyword evidence="14" id="KW-1185">Reference proteome</keyword>
<evidence type="ECO:0000256" key="10">
    <source>
        <dbReference type="SAM" id="SignalP"/>
    </source>
</evidence>
<evidence type="ECO:0000259" key="12">
    <source>
        <dbReference type="Pfam" id="PF02983"/>
    </source>
</evidence>
<dbReference type="Gene3D" id="3.30.300.50">
    <property type="match status" value="2"/>
</dbReference>
<dbReference type="GO" id="GO:0006508">
    <property type="term" value="P:proteolysis"/>
    <property type="evidence" value="ECO:0007669"/>
    <property type="project" value="UniProtKB-KW"/>
</dbReference>
<dbReference type="InterPro" id="IPR004236">
    <property type="entry name" value="Pept_S1_alpha_lytic"/>
</dbReference>
<feature type="domain" description="Peptidase S1A alpha-lytic prodomain" evidence="12">
    <location>
        <begin position="120"/>
        <end position="177"/>
    </location>
</feature>
<evidence type="ECO:0000256" key="2">
    <source>
        <dbReference type="ARBA" id="ARBA00022670"/>
    </source>
</evidence>
<keyword evidence="2" id="KW-0645">Protease</keyword>
<comment type="similarity">
    <text evidence="1">Belongs to the peptidase S1 family.</text>
</comment>
<keyword evidence="7 9" id="KW-1015">Disulfide bond</keyword>
<evidence type="ECO:0000256" key="4">
    <source>
        <dbReference type="ARBA" id="ARBA00022801"/>
    </source>
</evidence>
<comment type="caution">
    <text evidence="13">The sequence shown here is derived from an EMBL/GenBank/DDBJ whole genome shotgun (WGS) entry which is preliminary data.</text>
</comment>
<evidence type="ECO:0000259" key="11">
    <source>
        <dbReference type="Pfam" id="PF00089"/>
    </source>
</evidence>
<feature type="chain" id="PRO_5038859038" evidence="10">
    <location>
        <begin position="22"/>
        <end position="369"/>
    </location>
</feature>
<dbReference type="GO" id="GO:0005576">
    <property type="term" value="C:extracellular region"/>
    <property type="evidence" value="ECO:0007669"/>
    <property type="project" value="InterPro"/>
</dbReference>
<evidence type="ECO:0000256" key="3">
    <source>
        <dbReference type="ARBA" id="ARBA00022729"/>
    </source>
</evidence>
<dbReference type="Pfam" id="PF02983">
    <property type="entry name" value="Pro_Al_protease"/>
    <property type="match status" value="1"/>
</dbReference>
<feature type="disulfide bond" evidence="9">
    <location>
        <begin position="286"/>
        <end position="296"/>
    </location>
</feature>
<feature type="disulfide bond" evidence="9">
    <location>
        <begin position="210"/>
        <end position="226"/>
    </location>
</feature>
<feature type="active site" description="Charge relay system" evidence="8">
    <location>
        <position position="225"/>
    </location>
</feature>
<keyword evidence="5" id="KW-0720">Serine protease</keyword>
<dbReference type="GO" id="GO:0004252">
    <property type="term" value="F:serine-type endopeptidase activity"/>
    <property type="evidence" value="ECO:0007669"/>
    <property type="project" value="InterPro"/>
</dbReference>
<dbReference type="OrthoDB" id="8781117at2"/>
<feature type="active site" description="Charge relay system" evidence="8">
    <location>
        <position position="328"/>
    </location>
</feature>
<dbReference type="RefSeq" id="WP_020632955.1">
    <property type="nucleotide sequence ID" value="NZ_KB913032.1"/>
</dbReference>
<feature type="signal peptide" evidence="10">
    <location>
        <begin position="1"/>
        <end position="21"/>
    </location>
</feature>
<evidence type="ECO:0000256" key="8">
    <source>
        <dbReference type="PIRSR" id="PIRSR001134-1"/>
    </source>
</evidence>
<dbReference type="InterPro" id="IPR035070">
    <property type="entry name" value="Streptogrisin_prodomain"/>
</dbReference>
<dbReference type="Gene3D" id="2.40.10.10">
    <property type="entry name" value="Trypsin-like serine proteases"/>
    <property type="match status" value="2"/>
</dbReference>
<dbReference type="InterPro" id="IPR043504">
    <property type="entry name" value="Peptidase_S1_PA_chymotrypsin"/>
</dbReference>
<dbReference type="SUPFAM" id="SSF50494">
    <property type="entry name" value="Trypsin-like serine proteases"/>
    <property type="match status" value="1"/>
</dbReference>
<evidence type="ECO:0000256" key="6">
    <source>
        <dbReference type="ARBA" id="ARBA00023145"/>
    </source>
</evidence>
<name>A0A229S0L3_AMYAL</name>
<protein>
    <submittedName>
        <fullName evidence="13">S1 family peptidase</fullName>
    </submittedName>
</protein>
<evidence type="ECO:0000313" key="13">
    <source>
        <dbReference type="EMBL" id="OXM52458.1"/>
    </source>
</evidence>
<sequence length="369" mass="37073">MKITKLLGVAATAALATGALVTGTPAAASSDTLLNPALLNQEMVPALQRDLGLTAGQALARIQSETAAGALEQSLASALAGSFGGASYNEATGKLRVGVTDAAKLGQVLASGAEAELVRFSAAQLDSTVDKLNAGERAADGAITGWGVDAKTNRVTLNVLPGESGVVDSYLEKTGVDKAAVSVVETSSVPTLKYDVRGGDAYYINNSSRCSVGFSVNGGFLTAGHCGPGTVTGSNRVAMGSFARVSFPSNDYAHVRVNSNWTPRGVINNGTRVSGSSEAATGASICKSGSTTGWTCGTVGAKNQTVRYSEGTVYGMTATNVHSQAGDSGGSLIAGNQAQGMLSGGNSSVTYFFPVRPALSATGTSLVLG</sequence>
<dbReference type="Pfam" id="PF00089">
    <property type="entry name" value="Trypsin"/>
    <property type="match status" value="1"/>
</dbReference>
<evidence type="ECO:0000313" key="14">
    <source>
        <dbReference type="Proteomes" id="UP000215563"/>
    </source>
</evidence>
<dbReference type="CDD" id="cd21112">
    <property type="entry name" value="alphaLP-like"/>
    <property type="match status" value="1"/>
</dbReference>
<gene>
    <name evidence="13" type="ORF">CFP75_09770</name>
</gene>
<dbReference type="Proteomes" id="UP000215563">
    <property type="component" value="Unassembled WGS sequence"/>
</dbReference>
<dbReference type="InterPro" id="IPR009003">
    <property type="entry name" value="Peptidase_S1_PA"/>
</dbReference>
<dbReference type="PRINTS" id="PR00861">
    <property type="entry name" value="ALYTICPTASE"/>
</dbReference>
<keyword evidence="3 10" id="KW-0732">Signal</keyword>
<dbReference type="PIRSF" id="PIRSF001134">
    <property type="entry name" value="Streptogrisin"/>
    <property type="match status" value="1"/>
</dbReference>
<evidence type="ECO:0000256" key="7">
    <source>
        <dbReference type="ARBA" id="ARBA00023157"/>
    </source>
</evidence>
<proteinExistence type="inferred from homology"/>
<dbReference type="InterPro" id="IPR001316">
    <property type="entry name" value="Pept_S1A_streptogrisin"/>
</dbReference>
<evidence type="ECO:0000256" key="9">
    <source>
        <dbReference type="PIRSR" id="PIRSR001134-2"/>
    </source>
</evidence>
<organism evidence="13 14">
    <name type="scientific">Amycolatopsis alba DSM 44262</name>
    <dbReference type="NCBI Taxonomy" id="1125972"/>
    <lineage>
        <taxon>Bacteria</taxon>
        <taxon>Bacillati</taxon>
        <taxon>Actinomycetota</taxon>
        <taxon>Actinomycetes</taxon>
        <taxon>Pseudonocardiales</taxon>
        <taxon>Pseudonocardiaceae</taxon>
        <taxon>Amycolatopsis</taxon>
    </lineage>
</organism>
<evidence type="ECO:0000256" key="5">
    <source>
        <dbReference type="ARBA" id="ARBA00022825"/>
    </source>
</evidence>
<accession>A0A229S0L3</accession>
<reference evidence="13 14" key="1">
    <citation type="submission" date="2017-07" db="EMBL/GenBank/DDBJ databases">
        <title>Amycolatopsis alba DSM 44262 Genome sequencing and assembly.</title>
        <authorList>
            <person name="Kaur N."/>
            <person name="Mayilraj S."/>
        </authorList>
    </citation>
    <scope>NUCLEOTIDE SEQUENCE [LARGE SCALE GENOMIC DNA]</scope>
    <source>
        <strain evidence="13 14">DSM 44262</strain>
    </source>
</reference>
<feature type="active site" description="Charge relay system" evidence="8">
    <location>
        <position position="251"/>
    </location>
</feature>